<dbReference type="OrthoDB" id="5562276at2"/>
<dbReference type="RefSeq" id="WP_005004762.1">
    <property type="nucleotide sequence ID" value="NZ_CH672427.1"/>
</dbReference>
<accession>A4BMC0</accession>
<dbReference type="Proteomes" id="UP000003374">
    <property type="component" value="Unassembled WGS sequence"/>
</dbReference>
<gene>
    <name evidence="2" type="ORF">NB231_16598</name>
</gene>
<keyword evidence="3" id="KW-1185">Reference proteome</keyword>
<dbReference type="Pfam" id="PF14261">
    <property type="entry name" value="DUF4351"/>
    <property type="match status" value="1"/>
</dbReference>
<dbReference type="EMBL" id="AAOF01000001">
    <property type="protein sequence ID" value="EAR23458.1"/>
    <property type="molecule type" value="Genomic_DNA"/>
</dbReference>
<protein>
    <submittedName>
        <fullName evidence="2">Putative transposase</fullName>
    </submittedName>
</protein>
<dbReference type="PANTHER" id="PTHR35586:SF1">
    <property type="entry name" value="SLL1691 PROTEIN"/>
    <property type="match status" value="1"/>
</dbReference>
<dbReference type="InterPro" id="IPR025587">
    <property type="entry name" value="DUF4351"/>
</dbReference>
<dbReference type="eggNOG" id="COG5464">
    <property type="taxonomic scope" value="Bacteria"/>
</dbReference>
<dbReference type="HOGENOM" id="CLU_2060366_0_0_6"/>
<evidence type="ECO:0000313" key="2">
    <source>
        <dbReference type="EMBL" id="EAR23458.1"/>
    </source>
</evidence>
<dbReference type="PANTHER" id="PTHR35586">
    <property type="entry name" value="SLL1691 PROTEIN"/>
    <property type="match status" value="1"/>
</dbReference>
<evidence type="ECO:0000259" key="1">
    <source>
        <dbReference type="Pfam" id="PF14261"/>
    </source>
</evidence>
<proteinExistence type="predicted"/>
<comment type="caution">
    <text evidence="2">The sequence shown here is derived from an EMBL/GenBank/DDBJ whole genome shotgun (WGS) entry which is preliminary data.</text>
</comment>
<dbReference type="AlphaFoldDB" id="A4BMC0"/>
<organism evidence="2 3">
    <name type="scientific">Nitrococcus mobilis Nb-231</name>
    <dbReference type="NCBI Taxonomy" id="314278"/>
    <lineage>
        <taxon>Bacteria</taxon>
        <taxon>Pseudomonadati</taxon>
        <taxon>Pseudomonadota</taxon>
        <taxon>Gammaproteobacteria</taxon>
        <taxon>Chromatiales</taxon>
        <taxon>Ectothiorhodospiraceae</taxon>
        <taxon>Nitrococcus</taxon>
    </lineage>
</organism>
<sequence>MSYDQNFKNLILDYPHQARRGLLSLESDPERQAKYLDFSDVYTALDDNERGVLQACYPDEVEAMSSFAERFTERGLKQGLQQGEAAVLIRQMERKFGALTEAQRRRIETADVETLLTWSERILVVQSPEEVLR</sequence>
<reference evidence="2 3" key="1">
    <citation type="submission" date="2006-02" db="EMBL/GenBank/DDBJ databases">
        <authorList>
            <person name="Waterbury J."/>
            <person name="Ferriera S."/>
            <person name="Johnson J."/>
            <person name="Kravitz S."/>
            <person name="Halpern A."/>
            <person name="Remington K."/>
            <person name="Beeson K."/>
            <person name="Tran B."/>
            <person name="Rogers Y.-H."/>
            <person name="Friedman R."/>
            <person name="Venter J.C."/>
        </authorList>
    </citation>
    <scope>NUCLEOTIDE SEQUENCE [LARGE SCALE GENOMIC DNA]</scope>
    <source>
        <strain evidence="2 3">Nb-231</strain>
    </source>
</reference>
<name>A4BMC0_9GAMM</name>
<evidence type="ECO:0000313" key="3">
    <source>
        <dbReference type="Proteomes" id="UP000003374"/>
    </source>
</evidence>
<feature type="domain" description="DUF4351" evidence="1">
    <location>
        <begin position="77"/>
        <end position="128"/>
    </location>
</feature>